<dbReference type="EMBL" id="KZ819604">
    <property type="protein sequence ID" value="PWN34302.1"/>
    <property type="molecule type" value="Genomic_DNA"/>
</dbReference>
<evidence type="ECO:0008006" key="6">
    <source>
        <dbReference type="Google" id="ProtNLM"/>
    </source>
</evidence>
<dbReference type="PANTHER" id="PTHR12857:SF0">
    <property type="entry name" value="CXXC MOTIF CONTAINING ZINC BINDING PROTEIN"/>
    <property type="match status" value="1"/>
</dbReference>
<organism evidence="4 5">
    <name type="scientific">Meira miltonrushii</name>
    <dbReference type="NCBI Taxonomy" id="1280837"/>
    <lineage>
        <taxon>Eukaryota</taxon>
        <taxon>Fungi</taxon>
        <taxon>Dikarya</taxon>
        <taxon>Basidiomycota</taxon>
        <taxon>Ustilaginomycotina</taxon>
        <taxon>Exobasidiomycetes</taxon>
        <taxon>Exobasidiales</taxon>
        <taxon>Brachybasidiaceae</taxon>
        <taxon>Meira</taxon>
    </lineage>
</organism>
<dbReference type="InterPro" id="IPR008584">
    <property type="entry name" value="CXXC_Zn-binding_euk"/>
</dbReference>
<dbReference type="SUPFAM" id="SSF141678">
    <property type="entry name" value="MAL13P1.257-like"/>
    <property type="match status" value="1"/>
</dbReference>
<dbReference type="PANTHER" id="PTHR12857">
    <property type="entry name" value="CXXC MOTIF CONTAINING ZINC BINDING PROTEIN"/>
    <property type="match status" value="1"/>
</dbReference>
<dbReference type="FunCoup" id="A0A316VA14">
    <property type="interactions" value="269"/>
</dbReference>
<dbReference type="Proteomes" id="UP000245771">
    <property type="component" value="Unassembled WGS sequence"/>
</dbReference>
<evidence type="ECO:0000256" key="2">
    <source>
        <dbReference type="ARBA" id="ARBA00022723"/>
    </source>
</evidence>
<dbReference type="GeneID" id="37019645"/>
<keyword evidence="2" id="KW-0479">Metal-binding</keyword>
<sequence>MPRLALQIRAQLENVTDLRPADDNYTIMAKLKCTSCQEEHAKLVGFSKDDEVEMSKGRSTSNLVMHCQSLTHTPLPLSGMKQFCKKEISAKFEEPTAKAPLWRPYAPSAGATFETIAIVEARGLDFLSIDFSGTWKCRSTESDTKFDDVEFEEGEWTDYDEKGGVSVSIMEIESQWVRA</sequence>
<dbReference type="InParanoid" id="A0A316VA14"/>
<keyword evidence="5" id="KW-1185">Reference proteome</keyword>
<evidence type="ECO:0000313" key="5">
    <source>
        <dbReference type="Proteomes" id="UP000245771"/>
    </source>
</evidence>
<evidence type="ECO:0000313" key="4">
    <source>
        <dbReference type="EMBL" id="PWN34302.1"/>
    </source>
</evidence>
<evidence type="ECO:0000256" key="3">
    <source>
        <dbReference type="ARBA" id="ARBA00022833"/>
    </source>
</evidence>
<gene>
    <name evidence="4" type="ORF">FA14DRAFT_156968</name>
</gene>
<dbReference type="OrthoDB" id="10248838at2759"/>
<comment type="similarity">
    <text evidence="1">Belongs to the UPF0587 family.</text>
</comment>
<protein>
    <recommendedName>
        <fullName evidence="6">DUF866-domain-containing protein</fullName>
    </recommendedName>
</protein>
<name>A0A316VA14_9BASI</name>
<keyword evidence="3" id="KW-0862">Zinc</keyword>
<accession>A0A316VA14</accession>
<dbReference type="Pfam" id="PF05907">
    <property type="entry name" value="CXXC_Zn-b_euk"/>
    <property type="match status" value="2"/>
</dbReference>
<proteinExistence type="inferred from homology"/>
<reference evidence="4 5" key="1">
    <citation type="journal article" date="2018" name="Mol. Biol. Evol.">
        <title>Broad Genomic Sampling Reveals a Smut Pathogenic Ancestry of the Fungal Clade Ustilaginomycotina.</title>
        <authorList>
            <person name="Kijpornyongpan T."/>
            <person name="Mondo S.J."/>
            <person name="Barry K."/>
            <person name="Sandor L."/>
            <person name="Lee J."/>
            <person name="Lipzen A."/>
            <person name="Pangilinan J."/>
            <person name="LaButti K."/>
            <person name="Hainaut M."/>
            <person name="Henrissat B."/>
            <person name="Grigoriev I.V."/>
            <person name="Spatafora J.W."/>
            <person name="Aime M.C."/>
        </authorList>
    </citation>
    <scope>NUCLEOTIDE SEQUENCE [LARGE SCALE GENOMIC DNA]</scope>
    <source>
        <strain evidence="4 5">MCA 3882</strain>
    </source>
</reference>
<dbReference type="AlphaFoldDB" id="A0A316VA14"/>
<dbReference type="GO" id="GO:0008270">
    <property type="term" value="F:zinc ion binding"/>
    <property type="evidence" value="ECO:0007669"/>
    <property type="project" value="TreeGrafter"/>
</dbReference>
<dbReference type="RefSeq" id="XP_025354604.1">
    <property type="nucleotide sequence ID" value="XM_025497864.1"/>
</dbReference>
<evidence type="ECO:0000256" key="1">
    <source>
        <dbReference type="ARBA" id="ARBA00007818"/>
    </source>
</evidence>